<protein>
    <submittedName>
        <fullName evidence="1">Uncharacterized protein</fullName>
    </submittedName>
</protein>
<name>A0ABX2MEI4_9BACL</name>
<comment type="caution">
    <text evidence="1">The sequence shown here is derived from an EMBL/GenBank/DDBJ whole genome shotgun (WGS) entry which is preliminary data.</text>
</comment>
<gene>
    <name evidence="1" type="ORF">HP548_02595</name>
</gene>
<dbReference type="EMBL" id="JABMCC010000089">
    <property type="protein sequence ID" value="NUU52984.1"/>
    <property type="molecule type" value="Genomic_DNA"/>
</dbReference>
<proteinExistence type="predicted"/>
<accession>A0ABX2MEI4</accession>
<evidence type="ECO:0000313" key="1">
    <source>
        <dbReference type="EMBL" id="NUU52984.1"/>
    </source>
</evidence>
<organism evidence="1 2">
    <name type="scientific">Paenibacillus taichungensis</name>
    <dbReference type="NCBI Taxonomy" id="484184"/>
    <lineage>
        <taxon>Bacteria</taxon>
        <taxon>Bacillati</taxon>
        <taxon>Bacillota</taxon>
        <taxon>Bacilli</taxon>
        <taxon>Bacillales</taxon>
        <taxon>Paenibacillaceae</taxon>
        <taxon>Paenibacillus</taxon>
    </lineage>
</organism>
<reference evidence="1 2" key="1">
    <citation type="submission" date="2020-05" db="EMBL/GenBank/DDBJ databases">
        <title>Genome Sequencing of Type Strains.</title>
        <authorList>
            <person name="Lemaire J.F."/>
            <person name="Inderbitzin P."/>
            <person name="Gregorio O.A."/>
            <person name="Collins S.B."/>
            <person name="Wespe N."/>
            <person name="Knight-Connoni V."/>
        </authorList>
    </citation>
    <scope>NUCLEOTIDE SEQUENCE [LARGE SCALE GENOMIC DNA]</scope>
    <source>
        <strain evidence="1 2">DSM 19942</strain>
    </source>
</reference>
<keyword evidence="2" id="KW-1185">Reference proteome</keyword>
<dbReference type="RefSeq" id="WP_415640153.1">
    <property type="nucleotide sequence ID" value="NZ_CBCRYD010000020.1"/>
</dbReference>
<evidence type="ECO:0000313" key="2">
    <source>
        <dbReference type="Proteomes" id="UP000577724"/>
    </source>
</evidence>
<sequence>MIRTRRGKQARLNKMKEMNFMLNQIGQWLMDLALVKNDPTLVKQAENCGLPAVTFLIENPKMLYRMSNEDIDCIVQHALYKARNMDNLLVIDLAELHR</sequence>
<dbReference type="Proteomes" id="UP000577724">
    <property type="component" value="Unassembled WGS sequence"/>
</dbReference>